<dbReference type="GO" id="GO:0002098">
    <property type="term" value="P:tRNA wobble uridine modification"/>
    <property type="evidence" value="ECO:0007669"/>
    <property type="project" value="InterPro"/>
</dbReference>
<dbReference type="AlphaFoldDB" id="A0A1H4KZT6"/>
<dbReference type="Pfam" id="PF01134">
    <property type="entry name" value="GIDA"/>
    <property type="match status" value="1"/>
</dbReference>
<dbReference type="Gene3D" id="1.10.150.570">
    <property type="entry name" value="GidA associated domain, C-terminal subdomain"/>
    <property type="match status" value="1"/>
</dbReference>
<keyword evidence="7 11" id="KW-0274">FAD</keyword>
<dbReference type="Pfam" id="PF21680">
    <property type="entry name" value="GIDA_C_1st"/>
    <property type="match status" value="1"/>
</dbReference>
<name>A0A1H4KZT6_9FLAO</name>
<dbReference type="OrthoDB" id="9815560at2"/>
<dbReference type="InterPro" id="IPR047001">
    <property type="entry name" value="MnmG_C_subdom"/>
</dbReference>
<dbReference type="GO" id="GO:0050660">
    <property type="term" value="F:flavin adenine dinucleotide binding"/>
    <property type="evidence" value="ECO:0007669"/>
    <property type="project" value="UniProtKB-UniRule"/>
</dbReference>
<keyword evidence="11" id="KW-0963">Cytoplasm</keyword>
<dbReference type="Proteomes" id="UP000183038">
    <property type="component" value="Unassembled WGS sequence"/>
</dbReference>
<evidence type="ECO:0000256" key="2">
    <source>
        <dbReference type="ARBA" id="ARBA00003717"/>
    </source>
</evidence>
<comment type="similarity">
    <text evidence="3 11">Belongs to the MnmG family.</text>
</comment>
<evidence type="ECO:0000313" key="14">
    <source>
        <dbReference type="Proteomes" id="UP000183038"/>
    </source>
</evidence>
<protein>
    <recommendedName>
        <fullName evidence="4 11">tRNA uridine 5-carboxymethylaminomethyl modification enzyme MnmG</fullName>
    </recommendedName>
    <alternativeName>
        <fullName evidence="10 11">Glucose-inhibited division protein A</fullName>
    </alternativeName>
</protein>
<comment type="cofactor">
    <cofactor evidence="1 11">
        <name>FAD</name>
        <dbReference type="ChEBI" id="CHEBI:57692"/>
    </cofactor>
</comment>
<dbReference type="GO" id="GO:0005829">
    <property type="term" value="C:cytosol"/>
    <property type="evidence" value="ECO:0007669"/>
    <property type="project" value="TreeGrafter"/>
</dbReference>
<evidence type="ECO:0000256" key="1">
    <source>
        <dbReference type="ARBA" id="ARBA00001974"/>
    </source>
</evidence>
<dbReference type="FunFam" id="3.50.50.60:FF:000002">
    <property type="entry name" value="tRNA uridine 5-carboxymethylaminomethyl modification enzyme MnmG"/>
    <property type="match status" value="1"/>
</dbReference>
<dbReference type="InterPro" id="IPR004416">
    <property type="entry name" value="MnmG"/>
</dbReference>
<evidence type="ECO:0000256" key="10">
    <source>
        <dbReference type="ARBA" id="ARBA00031800"/>
    </source>
</evidence>
<evidence type="ECO:0000256" key="8">
    <source>
        <dbReference type="ARBA" id="ARBA00023027"/>
    </source>
</evidence>
<sequence length="622" mass="69347">MFGEEYDVIVVGGGHAGAEAAAAAANLGSKTLLVTMNLQNIGQMSCNPAMGGIAKGQIVREIDALGGYSGIVSDKSAIQFKMLNKSKGPAMWSPRTQNDRMRFAEEWRLMLERTPNVDFYQEMVSGLLVENNKIAGVKTSLGIEIKSKAVVLTNGTFLNGLIHIGEKQFGGGRAGEKAATGITEQLVELGFESGRMKTGTPPRVDGRSLDYSKMIVQPGDTIPVKFSYSQTKPLAKQRDCFMTHTSALVHDLLREGFDRSPMFNGRIKSLGPRYCPSIEDKINRFADKDSHQMFIEPEGWETVEVYVNGFSTSLPEDVQFKALRSVVGFENVKFFRPGYAIEYDYFPPTQLKHTLETKLVDNLYFAGQINGTTGYEEAASQGLMAGINAHLKIKEQGPLILKRDEAYIGVLIDDLITKGTEEPYRMFTSRAEYRTLLRQDNADLRLTPLSHSIGLATDSRMKRMEEKLEQSESLVQFFKETSVLPKDINPILSSVDSALVKQSDKMYKAFSRPNVTMNHMLQLKDVSTFVEENNFDNEILEQAEIQIKYSGYIAKEKLNADKLHRLEAVKIPENFDYSKLKSLSFEAREKLTKIQPVTISQASRISGVTPSDISVLLVFLGR</sequence>
<accession>A0A1H4KZT6</accession>
<dbReference type="Gene3D" id="3.50.50.60">
    <property type="entry name" value="FAD/NAD(P)-binding domain"/>
    <property type="match status" value="2"/>
</dbReference>
<dbReference type="InterPro" id="IPR020595">
    <property type="entry name" value="MnmG-rel_CS"/>
</dbReference>
<dbReference type="InterPro" id="IPR049312">
    <property type="entry name" value="GIDA_C_N"/>
</dbReference>
<evidence type="ECO:0000259" key="12">
    <source>
        <dbReference type="SMART" id="SM01228"/>
    </source>
</evidence>
<dbReference type="GO" id="GO:0030488">
    <property type="term" value="P:tRNA methylation"/>
    <property type="evidence" value="ECO:0007669"/>
    <property type="project" value="TreeGrafter"/>
</dbReference>
<evidence type="ECO:0000313" key="13">
    <source>
        <dbReference type="EMBL" id="SEB63963.1"/>
    </source>
</evidence>
<comment type="caution">
    <text evidence="11">Lacks conserved residue(s) required for the propagation of feature annotation.</text>
</comment>
<feature type="binding site" evidence="11">
    <location>
        <begin position="12"/>
        <end position="17"/>
    </location>
    <ligand>
        <name>FAD</name>
        <dbReference type="ChEBI" id="CHEBI:57692"/>
    </ligand>
</feature>
<evidence type="ECO:0000256" key="11">
    <source>
        <dbReference type="HAMAP-Rule" id="MF_00129"/>
    </source>
</evidence>
<dbReference type="HAMAP" id="MF_00129">
    <property type="entry name" value="MnmG_GidA"/>
    <property type="match status" value="1"/>
</dbReference>
<feature type="binding site" evidence="11">
    <location>
        <begin position="271"/>
        <end position="285"/>
    </location>
    <ligand>
        <name>NAD(+)</name>
        <dbReference type="ChEBI" id="CHEBI:57540"/>
    </ligand>
</feature>
<organism evidence="13 14">
    <name type="scientific">Maribacter dokdonensis</name>
    <dbReference type="NCBI Taxonomy" id="320912"/>
    <lineage>
        <taxon>Bacteria</taxon>
        <taxon>Pseudomonadati</taxon>
        <taxon>Bacteroidota</taxon>
        <taxon>Flavobacteriia</taxon>
        <taxon>Flavobacteriales</taxon>
        <taxon>Flavobacteriaceae</taxon>
        <taxon>Maribacter</taxon>
    </lineage>
</organism>
<evidence type="ECO:0000256" key="7">
    <source>
        <dbReference type="ARBA" id="ARBA00022827"/>
    </source>
</evidence>
<evidence type="ECO:0000256" key="6">
    <source>
        <dbReference type="ARBA" id="ARBA00022694"/>
    </source>
</evidence>
<dbReference type="Pfam" id="PF13932">
    <property type="entry name" value="SAM_GIDA_C"/>
    <property type="match status" value="1"/>
</dbReference>
<dbReference type="SUPFAM" id="SSF51905">
    <property type="entry name" value="FAD/NAD(P)-binding domain"/>
    <property type="match status" value="1"/>
</dbReference>
<dbReference type="PROSITE" id="PS01280">
    <property type="entry name" value="GIDA_1"/>
    <property type="match status" value="1"/>
</dbReference>
<dbReference type="SMART" id="SM01228">
    <property type="entry name" value="GIDA_assoc_3"/>
    <property type="match status" value="1"/>
</dbReference>
<dbReference type="PANTHER" id="PTHR11806">
    <property type="entry name" value="GLUCOSE INHIBITED DIVISION PROTEIN A"/>
    <property type="match status" value="1"/>
</dbReference>
<feature type="domain" description="tRNA uridine 5-carboxymethylaminomethyl modification enzyme C-terminal subdomain" evidence="12">
    <location>
        <begin position="547"/>
        <end position="618"/>
    </location>
</feature>
<dbReference type="InterPro" id="IPR044920">
    <property type="entry name" value="MnmG_C_subdom_sf"/>
</dbReference>
<gene>
    <name evidence="11" type="primary">mnmG</name>
    <name evidence="11" type="synonym">gidA</name>
    <name evidence="13" type="ORF">SAMN05192540_1142</name>
</gene>
<dbReference type="Gene3D" id="1.10.10.1800">
    <property type="entry name" value="tRNA uridine 5-carboxymethylaminomethyl modification enzyme MnmG/GidA"/>
    <property type="match status" value="1"/>
</dbReference>
<comment type="subunit">
    <text evidence="9 11">Homodimer. Heterotetramer of two MnmE and two MnmG subunits.</text>
</comment>
<evidence type="ECO:0000256" key="3">
    <source>
        <dbReference type="ARBA" id="ARBA00007653"/>
    </source>
</evidence>
<dbReference type="NCBIfam" id="TIGR00136">
    <property type="entry name" value="mnmG_gidA"/>
    <property type="match status" value="1"/>
</dbReference>
<dbReference type="InterPro" id="IPR002218">
    <property type="entry name" value="MnmG-rel"/>
</dbReference>
<dbReference type="EMBL" id="FNTB01000001">
    <property type="protein sequence ID" value="SEB63963.1"/>
    <property type="molecule type" value="Genomic_DNA"/>
</dbReference>
<dbReference type="InterPro" id="IPR036188">
    <property type="entry name" value="FAD/NAD-bd_sf"/>
</dbReference>
<evidence type="ECO:0000256" key="9">
    <source>
        <dbReference type="ARBA" id="ARBA00025948"/>
    </source>
</evidence>
<comment type="subcellular location">
    <subcellularLocation>
        <location evidence="11">Cytoplasm</location>
    </subcellularLocation>
</comment>
<dbReference type="InterPro" id="IPR040131">
    <property type="entry name" value="MnmG_N"/>
</dbReference>
<keyword evidence="8 11" id="KW-0520">NAD</keyword>
<proteinExistence type="inferred from homology"/>
<keyword evidence="6 11" id="KW-0819">tRNA processing</keyword>
<evidence type="ECO:0000256" key="4">
    <source>
        <dbReference type="ARBA" id="ARBA00020461"/>
    </source>
</evidence>
<reference evidence="13 14" key="1">
    <citation type="submission" date="2016-10" db="EMBL/GenBank/DDBJ databases">
        <authorList>
            <person name="de Groot N.N."/>
        </authorList>
    </citation>
    <scope>NUCLEOTIDE SEQUENCE [LARGE SCALE GENOMIC DNA]</scope>
    <source>
        <strain evidence="13 14">MAR_2009_71</strain>
    </source>
</reference>
<dbReference type="RefSeq" id="WP_074670815.1">
    <property type="nucleotide sequence ID" value="NZ_FNTB01000001.1"/>
</dbReference>
<dbReference type="PANTHER" id="PTHR11806:SF0">
    <property type="entry name" value="PROTEIN MTO1 HOMOLOG, MITOCHONDRIAL"/>
    <property type="match status" value="1"/>
</dbReference>
<evidence type="ECO:0000256" key="5">
    <source>
        <dbReference type="ARBA" id="ARBA00022630"/>
    </source>
</evidence>
<dbReference type="PROSITE" id="PS01281">
    <property type="entry name" value="GIDA_2"/>
    <property type="match status" value="1"/>
</dbReference>
<dbReference type="InterPro" id="IPR026904">
    <property type="entry name" value="MnmG_C"/>
</dbReference>
<keyword evidence="5 11" id="KW-0285">Flavoprotein</keyword>
<comment type="function">
    <text evidence="2 11">NAD-binding protein involved in the addition of a carboxymethylaminomethyl (cmnm) group at the wobble position (U34) of certain tRNAs, forming tRNA-cmnm(5)s(2)U34.</text>
</comment>
<dbReference type="FunFam" id="1.10.150.570:FF:000001">
    <property type="entry name" value="tRNA uridine 5-carboxymethylaminomethyl modification enzyme MnmG"/>
    <property type="match status" value="1"/>
</dbReference>